<dbReference type="AlphaFoldDB" id="A0A6M3LMA7"/>
<evidence type="ECO:0000313" key="2">
    <source>
        <dbReference type="EMBL" id="QJA94782.1"/>
    </source>
</evidence>
<name>A0A6M3LMA7_9ZZZZ</name>
<proteinExistence type="predicted"/>
<reference evidence="2" key="1">
    <citation type="submission" date="2020-03" db="EMBL/GenBank/DDBJ databases">
        <title>The deep terrestrial virosphere.</title>
        <authorList>
            <person name="Holmfeldt K."/>
            <person name="Nilsson E."/>
            <person name="Simone D."/>
            <person name="Lopez-Fernandez M."/>
            <person name="Wu X."/>
            <person name="de Brujin I."/>
            <person name="Lundin D."/>
            <person name="Andersson A."/>
            <person name="Bertilsson S."/>
            <person name="Dopson M."/>
        </authorList>
    </citation>
    <scope>NUCLEOTIDE SEQUENCE</scope>
    <source>
        <strain evidence="1">MM415A02784</strain>
        <strain evidence="2">MM415B03741</strain>
    </source>
</reference>
<dbReference type="EMBL" id="MT141944">
    <property type="protein sequence ID" value="QJA72349.1"/>
    <property type="molecule type" value="Genomic_DNA"/>
</dbReference>
<sequence>MLNSALEKYFDANREPDQRFVEPAKRRTFEVSQLWEVHHEIVRRLIIGQSSEEISRALNVSKQMVSYTKNSKPVKDKLSLMRAARDADTIDVARDIREGASKALAVLEKIIDDEGESYSMSLVARTAESWMDRAGYVAPKNIHFAGVVSHFTADEIAAIKRRALEDAADIITITEE</sequence>
<evidence type="ECO:0000313" key="1">
    <source>
        <dbReference type="EMBL" id="QJA72349.1"/>
    </source>
</evidence>
<dbReference type="EMBL" id="MT143260">
    <property type="protein sequence ID" value="QJA94782.1"/>
    <property type="molecule type" value="Genomic_DNA"/>
</dbReference>
<protein>
    <submittedName>
        <fullName evidence="2">Uncharacterized protein</fullName>
    </submittedName>
</protein>
<accession>A0A6M3LMA7</accession>
<organism evidence="2">
    <name type="scientific">viral metagenome</name>
    <dbReference type="NCBI Taxonomy" id="1070528"/>
    <lineage>
        <taxon>unclassified sequences</taxon>
        <taxon>metagenomes</taxon>
        <taxon>organismal metagenomes</taxon>
    </lineage>
</organism>
<gene>
    <name evidence="1" type="ORF">MM415A02784_0008</name>
    <name evidence="2" type="ORF">MM415B03741_0005</name>
</gene>